<dbReference type="GO" id="GO:0030170">
    <property type="term" value="F:pyridoxal phosphate binding"/>
    <property type="evidence" value="ECO:0007669"/>
    <property type="project" value="InterPro"/>
</dbReference>
<dbReference type="EC" id="2.8.1.7" evidence="2"/>
<keyword evidence="3" id="KW-0808">Transferase</keyword>
<evidence type="ECO:0000259" key="6">
    <source>
        <dbReference type="Pfam" id="PF00266"/>
    </source>
</evidence>
<reference evidence="7" key="1">
    <citation type="submission" date="2020-07" db="EMBL/GenBank/DDBJ databases">
        <title>Huge and variable diversity of episymbiotic CPR bacteria and DPANN archaea in groundwater ecosystems.</title>
        <authorList>
            <person name="He C.Y."/>
            <person name="Keren R."/>
            <person name="Whittaker M."/>
            <person name="Farag I.F."/>
            <person name="Doudna J."/>
            <person name="Cate J.H.D."/>
            <person name="Banfield J.F."/>
        </authorList>
    </citation>
    <scope>NUCLEOTIDE SEQUENCE</scope>
    <source>
        <strain evidence="7">NC_groundwater_1296_Ag_S-0.2um_52_80</strain>
    </source>
</reference>
<dbReference type="InterPro" id="IPR015422">
    <property type="entry name" value="PyrdxlP-dep_Trfase_small"/>
</dbReference>
<keyword evidence="4" id="KW-0663">Pyridoxal phosphate</keyword>
<dbReference type="Gene3D" id="3.90.1150.10">
    <property type="entry name" value="Aspartate Aminotransferase, domain 1"/>
    <property type="match status" value="1"/>
</dbReference>
<dbReference type="SUPFAM" id="SSF53383">
    <property type="entry name" value="PLP-dependent transferases"/>
    <property type="match status" value="1"/>
</dbReference>
<name>A0A8T3YNK1_9ARCH</name>
<dbReference type="Proteomes" id="UP000732298">
    <property type="component" value="Unassembled WGS sequence"/>
</dbReference>
<comment type="caution">
    <text evidence="7">The sequence shown here is derived from an EMBL/GenBank/DDBJ whole genome shotgun (WGS) entry which is preliminary data.</text>
</comment>
<dbReference type="EMBL" id="JACQPB010000037">
    <property type="protein sequence ID" value="MBI4210588.1"/>
    <property type="molecule type" value="Genomic_DNA"/>
</dbReference>
<comment type="catalytic activity">
    <reaction evidence="5">
        <text>(sulfur carrier)-H + L-cysteine = (sulfur carrier)-SH + L-alanine</text>
        <dbReference type="Rhea" id="RHEA:43892"/>
        <dbReference type="Rhea" id="RHEA-COMP:14737"/>
        <dbReference type="Rhea" id="RHEA-COMP:14739"/>
        <dbReference type="ChEBI" id="CHEBI:29917"/>
        <dbReference type="ChEBI" id="CHEBI:35235"/>
        <dbReference type="ChEBI" id="CHEBI:57972"/>
        <dbReference type="ChEBI" id="CHEBI:64428"/>
        <dbReference type="EC" id="2.8.1.7"/>
    </reaction>
</comment>
<evidence type="ECO:0000313" key="8">
    <source>
        <dbReference type="Proteomes" id="UP000732298"/>
    </source>
</evidence>
<sequence>MNLLNLRQDFPVLQKNPGLIYLDSAATSLKPRCVIEAMDAYYNEFTANTGRGSHRLSRAATEKFEKAREEAAGFVGAKESELIFTKNVTESVNLAAVSLERMGHFKGGDEVVVGFFEHHANLIPWQQLCERTGGKLKVVKLNPDFTLDMEDLRRKVTKKTKMVSMAHVANTVASIQPVKEIAGIAHDSGALCFIDGAQAVPHLEVDVKRIGADFYGFSSHKMLGPTGIGALYAKEELLGKMPPYNYGGGIIKSVSFERTEFSGGRAKFEAGTQPIAEALGLAEACRYLKKLGPGNVHDHEKKLTARALDAMGSIEGLGMYCPNDPDRQAGVILFDVKGIDPLDFGVALDESRNIAVRTGFMCAEPVVRSINPKGLVRASFYLYNTMDEIRILGEQAMAIRRSFG</sequence>
<evidence type="ECO:0000256" key="3">
    <source>
        <dbReference type="ARBA" id="ARBA00022679"/>
    </source>
</evidence>
<proteinExistence type="predicted"/>
<protein>
    <recommendedName>
        <fullName evidence="2">cysteine desulfurase</fullName>
        <ecNumber evidence="2">2.8.1.7</ecNumber>
    </recommendedName>
</protein>
<evidence type="ECO:0000256" key="2">
    <source>
        <dbReference type="ARBA" id="ARBA00012239"/>
    </source>
</evidence>
<dbReference type="GO" id="GO:0006534">
    <property type="term" value="P:cysteine metabolic process"/>
    <property type="evidence" value="ECO:0007669"/>
    <property type="project" value="InterPro"/>
</dbReference>
<dbReference type="PANTHER" id="PTHR43586">
    <property type="entry name" value="CYSTEINE DESULFURASE"/>
    <property type="match status" value="1"/>
</dbReference>
<evidence type="ECO:0000256" key="4">
    <source>
        <dbReference type="ARBA" id="ARBA00022898"/>
    </source>
</evidence>
<dbReference type="InterPro" id="IPR015424">
    <property type="entry name" value="PyrdxlP-dep_Trfase"/>
</dbReference>
<dbReference type="PANTHER" id="PTHR43586:SF8">
    <property type="entry name" value="CYSTEINE DESULFURASE 1, CHLOROPLASTIC"/>
    <property type="match status" value="1"/>
</dbReference>
<evidence type="ECO:0000256" key="5">
    <source>
        <dbReference type="ARBA" id="ARBA00050776"/>
    </source>
</evidence>
<comment type="cofactor">
    <cofactor evidence="1">
        <name>pyridoxal 5'-phosphate</name>
        <dbReference type="ChEBI" id="CHEBI:597326"/>
    </cofactor>
</comment>
<evidence type="ECO:0000256" key="1">
    <source>
        <dbReference type="ARBA" id="ARBA00001933"/>
    </source>
</evidence>
<feature type="domain" description="Aminotransferase class V" evidence="6">
    <location>
        <begin position="20"/>
        <end position="391"/>
    </location>
</feature>
<keyword evidence="7" id="KW-0032">Aminotransferase</keyword>
<dbReference type="InterPro" id="IPR010970">
    <property type="entry name" value="Cys_dSase_SufS"/>
</dbReference>
<dbReference type="Gene3D" id="3.40.640.10">
    <property type="entry name" value="Type I PLP-dependent aspartate aminotransferase-like (Major domain)"/>
    <property type="match status" value="1"/>
</dbReference>
<dbReference type="InterPro" id="IPR000192">
    <property type="entry name" value="Aminotrans_V_dom"/>
</dbReference>
<dbReference type="AlphaFoldDB" id="A0A8T3YNK1"/>
<organism evidence="7 8">
    <name type="scientific">Candidatus Iainarchaeum sp</name>
    <dbReference type="NCBI Taxonomy" id="3101447"/>
    <lineage>
        <taxon>Archaea</taxon>
        <taxon>Candidatus Iainarchaeota</taxon>
        <taxon>Candidatus Iainarchaeia</taxon>
        <taxon>Candidatus Iainarchaeales</taxon>
        <taxon>Candidatus Iainarchaeaceae</taxon>
        <taxon>Candidatus Iainarchaeum</taxon>
    </lineage>
</organism>
<dbReference type="Pfam" id="PF00266">
    <property type="entry name" value="Aminotran_5"/>
    <property type="match status" value="1"/>
</dbReference>
<dbReference type="InterPro" id="IPR015421">
    <property type="entry name" value="PyrdxlP-dep_Trfase_major"/>
</dbReference>
<dbReference type="CDD" id="cd06453">
    <property type="entry name" value="SufS_like"/>
    <property type="match status" value="1"/>
</dbReference>
<dbReference type="GO" id="GO:0008483">
    <property type="term" value="F:transaminase activity"/>
    <property type="evidence" value="ECO:0007669"/>
    <property type="project" value="UniProtKB-KW"/>
</dbReference>
<evidence type="ECO:0000313" key="7">
    <source>
        <dbReference type="EMBL" id="MBI4210588.1"/>
    </source>
</evidence>
<accession>A0A8T3YNK1</accession>
<gene>
    <name evidence="7" type="ORF">HY544_03735</name>
</gene>
<dbReference type="GO" id="GO:0031071">
    <property type="term" value="F:cysteine desulfurase activity"/>
    <property type="evidence" value="ECO:0007669"/>
    <property type="project" value="UniProtKB-EC"/>
</dbReference>